<dbReference type="Proteomes" id="UP000520156">
    <property type="component" value="Unassembled WGS sequence"/>
</dbReference>
<dbReference type="Pfam" id="PF10045">
    <property type="entry name" value="DUF2280"/>
    <property type="match status" value="1"/>
</dbReference>
<dbReference type="RefSeq" id="WP_185682778.1">
    <property type="nucleotide sequence ID" value="NZ_JACLAU010000006.1"/>
</dbReference>
<dbReference type="InterPro" id="IPR018738">
    <property type="entry name" value="DUF2280"/>
</dbReference>
<organism evidence="1 2">
    <name type="scientific">Novosphingobium aerophilum</name>
    <dbReference type="NCBI Taxonomy" id="2839843"/>
    <lineage>
        <taxon>Bacteria</taxon>
        <taxon>Pseudomonadati</taxon>
        <taxon>Pseudomonadota</taxon>
        <taxon>Alphaproteobacteria</taxon>
        <taxon>Sphingomonadales</taxon>
        <taxon>Sphingomonadaceae</taxon>
        <taxon>Novosphingobium</taxon>
    </lineage>
</organism>
<dbReference type="AlphaFoldDB" id="A0A7X1KBM5"/>
<sequence>MRRLPDAIKRRIVEHLACYQTHAEVADLVAGEFDVTLTPRHVRAYDPMSFQFAGSHRWLDYHRIVRDRCEKELGEVAIAHRAYRMRQLQRILDLAMERGDYRLALKTLEQAAKEMGNWYVR</sequence>
<proteinExistence type="predicted"/>
<protein>
    <submittedName>
        <fullName evidence="1">DUF2280 domain-containing protein</fullName>
    </submittedName>
</protein>
<evidence type="ECO:0000313" key="2">
    <source>
        <dbReference type="Proteomes" id="UP000520156"/>
    </source>
</evidence>
<comment type="caution">
    <text evidence="1">The sequence shown here is derived from an EMBL/GenBank/DDBJ whole genome shotgun (WGS) entry which is preliminary data.</text>
</comment>
<reference evidence="1 2" key="1">
    <citation type="submission" date="2020-08" db="EMBL/GenBank/DDBJ databases">
        <title>The genome sequence of Novosphingobium flavum 4Y4.</title>
        <authorList>
            <person name="Liu Y."/>
        </authorList>
    </citation>
    <scope>NUCLEOTIDE SEQUENCE [LARGE SCALE GENOMIC DNA]</scope>
    <source>
        <strain evidence="1 2">4Y4</strain>
    </source>
</reference>
<evidence type="ECO:0000313" key="1">
    <source>
        <dbReference type="EMBL" id="MBC2651363.1"/>
    </source>
</evidence>
<keyword evidence="2" id="KW-1185">Reference proteome</keyword>
<dbReference type="EMBL" id="JACLAU010000006">
    <property type="protein sequence ID" value="MBC2651363.1"/>
    <property type="molecule type" value="Genomic_DNA"/>
</dbReference>
<gene>
    <name evidence="1" type="ORF">H7F49_06580</name>
</gene>
<name>A0A7X1KBM5_9SPHN</name>
<accession>A0A7X1KBM5</accession>